<dbReference type="Gene3D" id="2.40.30.10">
    <property type="entry name" value="Translation factors"/>
    <property type="match status" value="1"/>
</dbReference>
<dbReference type="InterPro" id="IPR036010">
    <property type="entry name" value="2Fe-2S_ferredoxin-like_sf"/>
</dbReference>
<evidence type="ECO:0000256" key="6">
    <source>
        <dbReference type="ARBA" id="ARBA00023002"/>
    </source>
</evidence>
<keyword evidence="2" id="KW-0285">Flavoprotein</keyword>
<dbReference type="Gene3D" id="3.10.20.30">
    <property type="match status" value="1"/>
</dbReference>
<accession>A0A0M4M1C0</accession>
<dbReference type="PANTHER" id="PTHR47354:SF6">
    <property type="entry name" value="NADH OXIDOREDUCTASE HCR"/>
    <property type="match status" value="1"/>
</dbReference>
<keyword evidence="3" id="KW-0001">2Fe-2S</keyword>
<dbReference type="Proteomes" id="UP000068905">
    <property type="component" value="Chromosome"/>
</dbReference>
<dbReference type="PROSITE" id="PS00197">
    <property type="entry name" value="2FE2S_FER_1"/>
    <property type="match status" value="1"/>
</dbReference>
<evidence type="ECO:0000313" key="14">
    <source>
        <dbReference type="Proteomes" id="UP000068905"/>
    </source>
</evidence>
<evidence type="ECO:0000256" key="10">
    <source>
        <dbReference type="ARBA" id="ARBA00061434"/>
    </source>
</evidence>
<dbReference type="Pfam" id="PF00111">
    <property type="entry name" value="Fer2"/>
    <property type="match status" value="1"/>
</dbReference>
<evidence type="ECO:0000256" key="5">
    <source>
        <dbReference type="ARBA" id="ARBA00022827"/>
    </source>
</evidence>
<dbReference type="PROSITE" id="PS51085">
    <property type="entry name" value="2FE2S_FER_2"/>
    <property type="match status" value="1"/>
</dbReference>
<gene>
    <name evidence="13" type="ORF">W908_00610</name>
</gene>
<dbReference type="InterPro" id="IPR001709">
    <property type="entry name" value="Flavoprot_Pyr_Nucl_cyt_Rdtase"/>
</dbReference>
<protein>
    <submittedName>
        <fullName evidence="13">Ferredoxin</fullName>
    </submittedName>
</protein>
<sequence>MKELVFPDINFDNLERWTGDVSPLECILIKDETHNVKSFTFKSKKDAWFQFFPGQHTTLFLNIDGKDVMRTYTIASSPTRPNTITITNKRMQDGVVTNWMHDSLKVGDCVEALDIGGSFSVALDQPKPKILLLSGGSGITPMLSMSRYFFDLSMNLDLVFIHNAQSENDLIAKAELDYYDSTQDNFKRHYVCDVASESWDGASGYLSEEMMVDLVPDFTEREIYCCGPEPYMQNVKKILNSCDYDMSLYHQESFDIESSTAQNNMAIDADLPEHKVSESEINEYNVTLSKSGEVLQCGSNTSILVSIQKQGITVPFACSQGLCGTCRTKMLDGTVEMDAQGGLLKSHEKEGYILTCCSYPTSDIVLDL</sequence>
<keyword evidence="4" id="KW-0479">Metal-binding</keyword>
<organism evidence="13 14">
    <name type="scientific">Candidatus Pseudothioglobus singularis PS1</name>
    <dbReference type="NCBI Taxonomy" id="1125411"/>
    <lineage>
        <taxon>Bacteria</taxon>
        <taxon>Pseudomonadati</taxon>
        <taxon>Pseudomonadota</taxon>
        <taxon>Gammaproteobacteria</taxon>
        <taxon>Candidatus Pseudothioglobaceae</taxon>
        <taxon>Candidatus Pseudothioglobus</taxon>
    </lineage>
</organism>
<dbReference type="KEGG" id="tsn:W908_00610"/>
<evidence type="ECO:0000256" key="9">
    <source>
        <dbReference type="ARBA" id="ARBA00034078"/>
    </source>
</evidence>
<dbReference type="RefSeq" id="WP_053819526.1">
    <property type="nucleotide sequence ID" value="NZ_CP006911.1"/>
</dbReference>
<dbReference type="InterPro" id="IPR017927">
    <property type="entry name" value="FAD-bd_FR_type"/>
</dbReference>
<evidence type="ECO:0000256" key="3">
    <source>
        <dbReference type="ARBA" id="ARBA00022714"/>
    </source>
</evidence>
<keyword evidence="14" id="KW-1185">Reference proteome</keyword>
<evidence type="ECO:0000313" key="13">
    <source>
        <dbReference type="EMBL" id="ALE01242.1"/>
    </source>
</evidence>
<dbReference type="CDD" id="cd00207">
    <property type="entry name" value="fer2"/>
    <property type="match status" value="1"/>
</dbReference>
<dbReference type="InterPro" id="IPR001433">
    <property type="entry name" value="OxRdtase_FAD/NAD-bd"/>
</dbReference>
<comment type="cofactor">
    <cofactor evidence="9">
        <name>[2Fe-2S] cluster</name>
        <dbReference type="ChEBI" id="CHEBI:190135"/>
    </cofactor>
</comment>
<dbReference type="InterPro" id="IPR017938">
    <property type="entry name" value="Riboflavin_synthase-like_b-brl"/>
</dbReference>
<keyword evidence="7" id="KW-0408">Iron</keyword>
<evidence type="ECO:0000259" key="11">
    <source>
        <dbReference type="PROSITE" id="PS51085"/>
    </source>
</evidence>
<evidence type="ECO:0000256" key="7">
    <source>
        <dbReference type="ARBA" id="ARBA00023004"/>
    </source>
</evidence>
<dbReference type="CDD" id="cd06215">
    <property type="entry name" value="FNR_iron_sulfur_binding_1"/>
    <property type="match status" value="1"/>
</dbReference>
<keyword evidence="5" id="KW-0274">FAD</keyword>
<dbReference type="GO" id="GO:0051537">
    <property type="term" value="F:2 iron, 2 sulfur cluster binding"/>
    <property type="evidence" value="ECO:0007669"/>
    <property type="project" value="UniProtKB-KW"/>
</dbReference>
<evidence type="ECO:0000256" key="4">
    <source>
        <dbReference type="ARBA" id="ARBA00022723"/>
    </source>
</evidence>
<proteinExistence type="inferred from homology"/>
<evidence type="ECO:0000256" key="1">
    <source>
        <dbReference type="ARBA" id="ARBA00001974"/>
    </source>
</evidence>
<evidence type="ECO:0000256" key="8">
    <source>
        <dbReference type="ARBA" id="ARBA00023014"/>
    </source>
</evidence>
<dbReference type="GO" id="GO:0046872">
    <property type="term" value="F:metal ion binding"/>
    <property type="evidence" value="ECO:0007669"/>
    <property type="project" value="UniProtKB-KW"/>
</dbReference>
<dbReference type="PROSITE" id="PS51384">
    <property type="entry name" value="FAD_FR"/>
    <property type="match status" value="1"/>
</dbReference>
<dbReference type="InterPro" id="IPR006058">
    <property type="entry name" value="2Fe2S_fd_BS"/>
</dbReference>
<dbReference type="PRINTS" id="PR00406">
    <property type="entry name" value="CYTB5RDTASE"/>
</dbReference>
<dbReference type="InterPro" id="IPR050415">
    <property type="entry name" value="MRET"/>
</dbReference>
<dbReference type="PANTHER" id="PTHR47354">
    <property type="entry name" value="NADH OXIDOREDUCTASE HCR"/>
    <property type="match status" value="1"/>
</dbReference>
<dbReference type="PATRIC" id="fig|1125411.7.peg.121"/>
<comment type="cofactor">
    <cofactor evidence="1">
        <name>FAD</name>
        <dbReference type="ChEBI" id="CHEBI:57692"/>
    </cofactor>
</comment>
<dbReference type="SUPFAM" id="SSF63380">
    <property type="entry name" value="Riboflavin synthase domain-like"/>
    <property type="match status" value="1"/>
</dbReference>
<dbReference type="OrthoDB" id="9796486at2"/>
<feature type="domain" description="2Fe-2S ferredoxin-type" evidence="11">
    <location>
        <begin position="284"/>
        <end position="368"/>
    </location>
</feature>
<reference evidence="13 14" key="1">
    <citation type="journal article" date="2015" name="Genome Announc.">
        <title>Genome Sequence of 'Candidatus Thioglobus singularis' Strain PS1, a Mixotroph from the SUP05 Clade of Marine Gammaproteobacteria.</title>
        <authorList>
            <person name="Marshall K.T."/>
            <person name="Morris R.M."/>
        </authorList>
    </citation>
    <scope>NUCLEOTIDE SEQUENCE [LARGE SCALE GENOMIC DNA]</scope>
    <source>
        <strain evidence="13 14">PS1</strain>
    </source>
</reference>
<keyword evidence="8" id="KW-0411">Iron-sulfur</keyword>
<dbReference type="EMBL" id="CP006911">
    <property type="protein sequence ID" value="ALE01242.1"/>
    <property type="molecule type" value="Genomic_DNA"/>
</dbReference>
<dbReference type="InterPro" id="IPR001041">
    <property type="entry name" value="2Fe-2S_ferredoxin-type"/>
</dbReference>
<dbReference type="InterPro" id="IPR008333">
    <property type="entry name" value="Cbr1-like_FAD-bd_dom"/>
</dbReference>
<comment type="similarity">
    <text evidence="10">In the N-terminal section; belongs to the FAD-binding oxidoreductase type 6 family.</text>
</comment>
<dbReference type="Pfam" id="PF00175">
    <property type="entry name" value="NAD_binding_1"/>
    <property type="match status" value="1"/>
</dbReference>
<dbReference type="InterPro" id="IPR039261">
    <property type="entry name" value="FNR_nucleotide-bd"/>
</dbReference>
<dbReference type="Gene3D" id="3.40.50.80">
    <property type="entry name" value="Nucleotide-binding domain of ferredoxin-NADP reductase (FNR) module"/>
    <property type="match status" value="1"/>
</dbReference>
<dbReference type="AlphaFoldDB" id="A0A0M4M1C0"/>
<feature type="domain" description="FAD-binding FR-type" evidence="12">
    <location>
        <begin position="19"/>
        <end position="133"/>
    </location>
</feature>
<dbReference type="InterPro" id="IPR012675">
    <property type="entry name" value="Beta-grasp_dom_sf"/>
</dbReference>
<dbReference type="SUPFAM" id="SSF52343">
    <property type="entry name" value="Ferredoxin reductase-like, C-terminal NADP-linked domain"/>
    <property type="match status" value="1"/>
</dbReference>
<evidence type="ECO:0000259" key="12">
    <source>
        <dbReference type="PROSITE" id="PS51384"/>
    </source>
</evidence>
<keyword evidence="6" id="KW-0560">Oxidoreductase</keyword>
<dbReference type="PRINTS" id="PR00371">
    <property type="entry name" value="FPNCR"/>
</dbReference>
<evidence type="ECO:0000256" key="2">
    <source>
        <dbReference type="ARBA" id="ARBA00022630"/>
    </source>
</evidence>
<dbReference type="STRING" id="1125411.W908_00610"/>
<name>A0A0M4M1C0_9GAMM</name>
<dbReference type="GO" id="GO:0016491">
    <property type="term" value="F:oxidoreductase activity"/>
    <property type="evidence" value="ECO:0007669"/>
    <property type="project" value="UniProtKB-KW"/>
</dbReference>
<dbReference type="SUPFAM" id="SSF54292">
    <property type="entry name" value="2Fe-2S ferredoxin-like"/>
    <property type="match status" value="1"/>
</dbReference>
<dbReference type="Pfam" id="PF00970">
    <property type="entry name" value="FAD_binding_6"/>
    <property type="match status" value="1"/>
</dbReference>